<dbReference type="Proteomes" id="UP000242313">
    <property type="component" value="Unassembled WGS sequence"/>
</dbReference>
<sequence>MLHLGAYPARRWCRILWQALALRGSAQSARGHAASISTSLTTFFAHRYDMSKLSEFRAAERELAAQLEHLEKLKQDSGLQKELAFNEELKALMDSYAMTPRQVLSILRSAR</sequence>
<dbReference type="AlphaFoldDB" id="A0A2A3MFE0"/>
<evidence type="ECO:0000313" key="1">
    <source>
        <dbReference type="EMBL" id="PBK03518.1"/>
    </source>
</evidence>
<proteinExistence type="predicted"/>
<organism evidence="1 2">
    <name type="scientific">Pseudomonas abyssi</name>
    <dbReference type="NCBI Taxonomy" id="170540"/>
    <lineage>
        <taxon>Bacteria</taxon>
        <taxon>Pseudomonadati</taxon>
        <taxon>Pseudomonadota</taxon>
        <taxon>Gammaproteobacteria</taxon>
        <taxon>Pseudomonadales</taxon>
        <taxon>Pseudomonadaceae</taxon>
        <taxon>Pseudomonas</taxon>
    </lineage>
</organism>
<evidence type="ECO:0000313" key="2">
    <source>
        <dbReference type="Proteomes" id="UP000242313"/>
    </source>
</evidence>
<accession>A0A2A3MFE0</accession>
<comment type="caution">
    <text evidence="1">The sequence shown here is derived from an EMBL/GenBank/DDBJ whole genome shotgun (WGS) entry which is preliminary data.</text>
</comment>
<keyword evidence="2" id="KW-1185">Reference proteome</keyword>
<protein>
    <submittedName>
        <fullName evidence="1">Uncharacterized protein</fullName>
    </submittedName>
</protein>
<dbReference type="EMBL" id="NTMR01000019">
    <property type="protein sequence ID" value="PBK03518.1"/>
    <property type="molecule type" value="Genomic_DNA"/>
</dbReference>
<name>A0A2A3MFE0_9PSED</name>
<gene>
    <name evidence="1" type="ORF">CNQ84_14740</name>
</gene>
<reference evidence="1 2" key="1">
    <citation type="submission" date="2017-09" db="EMBL/GenBank/DDBJ databases">
        <title>Pseudomonas abyssi sp. nov. isolated from Abyssopelagic Water.</title>
        <authorList>
            <person name="Wei Y."/>
        </authorList>
    </citation>
    <scope>NUCLEOTIDE SEQUENCE [LARGE SCALE GENOMIC DNA]</scope>
    <source>
        <strain evidence="1 2">MT5</strain>
    </source>
</reference>